<evidence type="ECO:0000256" key="5">
    <source>
        <dbReference type="ARBA" id="ARBA00049360"/>
    </source>
</evidence>
<dbReference type="OrthoDB" id="5132116at2759"/>
<accession>A0A8J8T1K8</accession>
<dbReference type="SMART" id="SM00268">
    <property type="entry name" value="ACTIN"/>
    <property type="match status" value="1"/>
</dbReference>
<dbReference type="GO" id="GO:0005856">
    <property type="term" value="C:cytoskeleton"/>
    <property type="evidence" value="ECO:0007669"/>
    <property type="project" value="UniProtKB-SubCell"/>
</dbReference>
<evidence type="ECO:0000256" key="1">
    <source>
        <dbReference type="ARBA" id="ARBA00004245"/>
    </source>
</evidence>
<reference evidence="6" key="1">
    <citation type="submission" date="2019-06" db="EMBL/GenBank/DDBJ databases">
        <authorList>
            <person name="Zheng W."/>
        </authorList>
    </citation>
    <scope>NUCLEOTIDE SEQUENCE</scope>
    <source>
        <strain evidence="6">QDHG01</strain>
    </source>
</reference>
<evidence type="ECO:0008006" key="8">
    <source>
        <dbReference type="Google" id="ProtNLM"/>
    </source>
</evidence>
<name>A0A8J8T1K8_HALGN</name>
<evidence type="ECO:0000256" key="3">
    <source>
        <dbReference type="ARBA" id="ARBA00023212"/>
    </source>
</evidence>
<dbReference type="Proteomes" id="UP000785679">
    <property type="component" value="Unassembled WGS sequence"/>
</dbReference>
<keyword evidence="3" id="KW-0206">Cytoskeleton</keyword>
<proteinExistence type="inferred from homology"/>
<dbReference type="Pfam" id="PF00022">
    <property type="entry name" value="Actin"/>
    <property type="match status" value="1"/>
</dbReference>
<evidence type="ECO:0000313" key="7">
    <source>
        <dbReference type="Proteomes" id="UP000785679"/>
    </source>
</evidence>
<comment type="similarity">
    <text evidence="4">Belongs to the actin family. ARP1 subfamily.</text>
</comment>
<sequence length="398" mass="44382">MEADPYSDSMLKSPIVIDNGSGVIKAGFGGEELPQKIFNSYVGRPKHEKVMITTDSQDTYVGENMEKYKGALKLSYPVEHGIIVNINDMELIWRHVFDLLKASPKEHPVLLTEAPLNPFANRKQAAELFFEKFQSPSLYFQTQAVLSLYAQGKTSGVVLDCGDGVCHCSPVFEGFSINSAVQRIDIGGRDVTYHLMQLLRRSGYSFHTTAEFEIVKKMKEKWCYVAPMGQLGPDELYNLPSKSQGIGLSMGGAGGTDHQTIYYLPDGSPVNLNREKILAPEILFSPDRIGLEFPGIHEMVISAIKRCDVDLRKTLYNSIITAGGTTLLHGFGDRLHKSIQKLAPKDMKVTIIQPNNRLHSCWIGGSTVSSLKAFSRYWVTKKQYEEEGGYRAILMQSM</sequence>
<comment type="caution">
    <text evidence="6">The sequence shown here is derived from an EMBL/GenBank/DDBJ whole genome shotgun (WGS) entry which is preliminary data.</text>
</comment>
<dbReference type="Gene3D" id="3.30.420.40">
    <property type="match status" value="2"/>
</dbReference>
<organism evidence="6 7">
    <name type="scientific">Halteria grandinella</name>
    <dbReference type="NCBI Taxonomy" id="5974"/>
    <lineage>
        <taxon>Eukaryota</taxon>
        <taxon>Sar</taxon>
        <taxon>Alveolata</taxon>
        <taxon>Ciliophora</taxon>
        <taxon>Intramacronucleata</taxon>
        <taxon>Spirotrichea</taxon>
        <taxon>Stichotrichia</taxon>
        <taxon>Sporadotrichida</taxon>
        <taxon>Halteriidae</taxon>
        <taxon>Halteria</taxon>
    </lineage>
</organism>
<dbReference type="InterPro" id="IPR004000">
    <property type="entry name" value="Actin"/>
</dbReference>
<evidence type="ECO:0000256" key="2">
    <source>
        <dbReference type="ARBA" id="ARBA00022490"/>
    </source>
</evidence>
<keyword evidence="7" id="KW-1185">Reference proteome</keyword>
<comment type="catalytic activity">
    <reaction evidence="5">
        <text>ATP + H2O = ADP + phosphate + H(+)</text>
        <dbReference type="Rhea" id="RHEA:13065"/>
        <dbReference type="ChEBI" id="CHEBI:15377"/>
        <dbReference type="ChEBI" id="CHEBI:15378"/>
        <dbReference type="ChEBI" id="CHEBI:30616"/>
        <dbReference type="ChEBI" id="CHEBI:43474"/>
        <dbReference type="ChEBI" id="CHEBI:456216"/>
    </reaction>
</comment>
<dbReference type="AlphaFoldDB" id="A0A8J8T1K8"/>
<dbReference type="FunFam" id="3.30.420.40:FF:000188">
    <property type="entry name" value="Actin like 6B"/>
    <property type="match status" value="1"/>
</dbReference>
<dbReference type="InterPro" id="IPR020902">
    <property type="entry name" value="Actin/actin-like_CS"/>
</dbReference>
<dbReference type="PROSITE" id="PS01132">
    <property type="entry name" value="ACTINS_ACT_LIKE"/>
    <property type="match status" value="1"/>
</dbReference>
<dbReference type="PRINTS" id="PR00190">
    <property type="entry name" value="ACTIN"/>
</dbReference>
<dbReference type="EMBL" id="RRYP01009828">
    <property type="protein sequence ID" value="TNV78799.1"/>
    <property type="molecule type" value="Genomic_DNA"/>
</dbReference>
<dbReference type="PANTHER" id="PTHR11937">
    <property type="entry name" value="ACTIN"/>
    <property type="match status" value="1"/>
</dbReference>
<dbReference type="InterPro" id="IPR043129">
    <property type="entry name" value="ATPase_NBD"/>
</dbReference>
<dbReference type="CDD" id="cd10216">
    <property type="entry name" value="ASKHA_NBD_Arp1"/>
    <property type="match status" value="1"/>
</dbReference>
<evidence type="ECO:0000256" key="4">
    <source>
        <dbReference type="ARBA" id="ARBA00038483"/>
    </source>
</evidence>
<evidence type="ECO:0000313" key="6">
    <source>
        <dbReference type="EMBL" id="TNV78799.1"/>
    </source>
</evidence>
<gene>
    <name evidence="6" type="ORF">FGO68_gene1691</name>
</gene>
<dbReference type="Gene3D" id="3.90.640.10">
    <property type="entry name" value="Actin, Chain A, domain 4"/>
    <property type="match status" value="1"/>
</dbReference>
<protein>
    <recommendedName>
        <fullName evidence="8">Actin</fullName>
    </recommendedName>
</protein>
<dbReference type="SUPFAM" id="SSF53067">
    <property type="entry name" value="Actin-like ATPase domain"/>
    <property type="match status" value="2"/>
</dbReference>
<comment type="subcellular location">
    <subcellularLocation>
        <location evidence="1">Cytoplasm</location>
        <location evidence="1">Cytoskeleton</location>
    </subcellularLocation>
</comment>
<keyword evidence="2" id="KW-0963">Cytoplasm</keyword>